<accession>A0A6A6H0K7</accession>
<evidence type="ECO:0000256" key="1">
    <source>
        <dbReference type="SAM" id="SignalP"/>
    </source>
</evidence>
<feature type="domain" description="VOC" evidence="2">
    <location>
        <begin position="54"/>
        <end position="225"/>
    </location>
</feature>
<dbReference type="InterPro" id="IPR037523">
    <property type="entry name" value="VOC_core"/>
</dbReference>
<dbReference type="PANTHER" id="PTHR10374">
    <property type="entry name" value="LACTOYLGLUTATHIONE LYASE GLYOXALASE I"/>
    <property type="match status" value="1"/>
</dbReference>
<keyword evidence="1" id="KW-0732">Signal</keyword>
<feature type="chain" id="PRO_5025521531" description="VOC domain-containing protein" evidence="1">
    <location>
        <begin position="22"/>
        <end position="227"/>
    </location>
</feature>
<evidence type="ECO:0000259" key="2">
    <source>
        <dbReference type="PROSITE" id="PS51819"/>
    </source>
</evidence>
<dbReference type="Pfam" id="PF00903">
    <property type="entry name" value="Glyoxalase"/>
    <property type="match status" value="1"/>
</dbReference>
<organism evidence="3 4">
    <name type="scientific">Viridothelium virens</name>
    <name type="common">Speckled blister lichen</name>
    <name type="synonym">Trypethelium virens</name>
    <dbReference type="NCBI Taxonomy" id="1048519"/>
    <lineage>
        <taxon>Eukaryota</taxon>
        <taxon>Fungi</taxon>
        <taxon>Dikarya</taxon>
        <taxon>Ascomycota</taxon>
        <taxon>Pezizomycotina</taxon>
        <taxon>Dothideomycetes</taxon>
        <taxon>Dothideomycetes incertae sedis</taxon>
        <taxon>Trypetheliales</taxon>
        <taxon>Trypetheliaceae</taxon>
        <taxon>Viridothelium</taxon>
    </lineage>
</organism>
<evidence type="ECO:0000313" key="3">
    <source>
        <dbReference type="EMBL" id="KAF2231407.1"/>
    </source>
</evidence>
<dbReference type="PROSITE" id="PS51819">
    <property type="entry name" value="VOC"/>
    <property type="match status" value="1"/>
</dbReference>
<feature type="signal peptide" evidence="1">
    <location>
        <begin position="1"/>
        <end position="21"/>
    </location>
</feature>
<dbReference type="PANTHER" id="PTHR10374:SF19">
    <property type="entry name" value="LYASE (GLO1), PUTATIVE (AFU_ORTHOLOGUE AFUA_2G13550)-RELATED"/>
    <property type="match status" value="1"/>
</dbReference>
<dbReference type="AlphaFoldDB" id="A0A6A6H0K7"/>
<dbReference type="Gene3D" id="3.10.180.10">
    <property type="entry name" value="2,3-Dihydroxybiphenyl 1,2-Dioxygenase, domain 1"/>
    <property type="match status" value="1"/>
</dbReference>
<dbReference type="InterPro" id="IPR004360">
    <property type="entry name" value="Glyas_Fos-R_dOase_dom"/>
</dbReference>
<gene>
    <name evidence="3" type="ORF">EV356DRAFT_579223</name>
</gene>
<sequence length="227" mass="24850">MVSLLQLFSITLVILPRLTQACLGHALLQKRQLPGLNITLGNSDPQPPATVGYNLNHLAIAVPNLTASMDFYVNALGFREMFTLPITETNSFTYLAYPQGGRNGTGYQTAEEMTRQKNNAEGLLEIVYSESNNNAAAPHPSNGLGFSHLGFIVPSVTDTQSRLENFKATIVKRSGEPFTEEILQKYFGVQAGQVSQQQVAELGDIFTSLLLALDPTGYLLEFQQQDP</sequence>
<name>A0A6A6H0K7_VIRVR</name>
<proteinExistence type="predicted"/>
<dbReference type="Proteomes" id="UP000800092">
    <property type="component" value="Unassembled WGS sequence"/>
</dbReference>
<dbReference type="SUPFAM" id="SSF54593">
    <property type="entry name" value="Glyoxalase/Bleomycin resistance protein/Dihydroxybiphenyl dioxygenase"/>
    <property type="match status" value="1"/>
</dbReference>
<dbReference type="OrthoDB" id="16820at2759"/>
<evidence type="ECO:0000313" key="4">
    <source>
        <dbReference type="Proteomes" id="UP000800092"/>
    </source>
</evidence>
<reference evidence="3" key="1">
    <citation type="journal article" date="2020" name="Stud. Mycol.">
        <title>101 Dothideomycetes genomes: a test case for predicting lifestyles and emergence of pathogens.</title>
        <authorList>
            <person name="Haridas S."/>
            <person name="Albert R."/>
            <person name="Binder M."/>
            <person name="Bloem J."/>
            <person name="Labutti K."/>
            <person name="Salamov A."/>
            <person name="Andreopoulos B."/>
            <person name="Baker S."/>
            <person name="Barry K."/>
            <person name="Bills G."/>
            <person name="Bluhm B."/>
            <person name="Cannon C."/>
            <person name="Castanera R."/>
            <person name="Culley D."/>
            <person name="Daum C."/>
            <person name="Ezra D."/>
            <person name="Gonzalez J."/>
            <person name="Henrissat B."/>
            <person name="Kuo A."/>
            <person name="Liang C."/>
            <person name="Lipzen A."/>
            <person name="Lutzoni F."/>
            <person name="Magnuson J."/>
            <person name="Mondo S."/>
            <person name="Nolan M."/>
            <person name="Ohm R."/>
            <person name="Pangilinan J."/>
            <person name="Park H.-J."/>
            <person name="Ramirez L."/>
            <person name="Alfaro M."/>
            <person name="Sun H."/>
            <person name="Tritt A."/>
            <person name="Yoshinaga Y."/>
            <person name="Zwiers L.-H."/>
            <person name="Turgeon B."/>
            <person name="Goodwin S."/>
            <person name="Spatafora J."/>
            <person name="Crous P."/>
            <person name="Grigoriev I."/>
        </authorList>
    </citation>
    <scope>NUCLEOTIDE SEQUENCE</scope>
    <source>
        <strain evidence="3">Tuck. ex Michener</strain>
    </source>
</reference>
<protein>
    <recommendedName>
        <fullName evidence="2">VOC domain-containing protein</fullName>
    </recommendedName>
</protein>
<dbReference type="InterPro" id="IPR029068">
    <property type="entry name" value="Glyas_Bleomycin-R_OHBP_Dase"/>
</dbReference>
<keyword evidence="4" id="KW-1185">Reference proteome</keyword>
<dbReference type="EMBL" id="ML991827">
    <property type="protein sequence ID" value="KAF2231407.1"/>
    <property type="molecule type" value="Genomic_DNA"/>
</dbReference>